<dbReference type="InterPro" id="IPR043198">
    <property type="entry name" value="Cyclin/Ssn8"/>
</dbReference>
<evidence type="ECO:0000256" key="1">
    <source>
        <dbReference type="ARBA" id="ARBA00023127"/>
    </source>
</evidence>
<evidence type="ECO:0000313" key="2">
    <source>
        <dbReference type="EMBL" id="UYV66684.1"/>
    </source>
</evidence>
<dbReference type="CDD" id="cd20534">
    <property type="entry name" value="CYCLIN_CCNM_CCNQ_rpt1"/>
    <property type="match status" value="1"/>
</dbReference>
<sequence length="81" mass="9409">MIAAATLYVAGKMEEDHTRIRDIINIYHKMIFPEVDPLPLGDEYWDLRDSLVNCELFLMRMLAFKITVDDPQKVRASVLLV</sequence>
<dbReference type="InterPro" id="IPR036915">
    <property type="entry name" value="Cyclin-like_sf"/>
</dbReference>
<dbReference type="Gene3D" id="1.10.472.10">
    <property type="entry name" value="Cyclin-like"/>
    <property type="match status" value="1"/>
</dbReference>
<keyword evidence="3" id="KW-1185">Reference proteome</keyword>
<dbReference type="Proteomes" id="UP001235939">
    <property type="component" value="Chromosome 04"/>
</dbReference>
<accession>A0ABY6KE44</accession>
<reference evidence="2 3" key="1">
    <citation type="submission" date="2022-01" db="EMBL/GenBank/DDBJ databases">
        <title>A chromosomal length assembly of Cordylochernes scorpioides.</title>
        <authorList>
            <person name="Zeh D."/>
            <person name="Zeh J."/>
        </authorList>
    </citation>
    <scope>NUCLEOTIDE SEQUENCE [LARGE SCALE GENOMIC DNA]</scope>
    <source>
        <strain evidence="2">IN4F17</strain>
        <tissue evidence="2">Whole Body</tissue>
    </source>
</reference>
<protein>
    <submittedName>
        <fullName evidence="2">FAM58A</fullName>
    </submittedName>
</protein>
<dbReference type="InterPro" id="IPR048055">
    <property type="entry name" value="Cyclin-Q_first_cyclin_box"/>
</dbReference>
<dbReference type="SUPFAM" id="SSF47954">
    <property type="entry name" value="Cyclin-like"/>
    <property type="match status" value="1"/>
</dbReference>
<keyword evidence="1" id="KW-0195">Cyclin</keyword>
<proteinExistence type="predicted"/>
<evidence type="ECO:0000313" key="3">
    <source>
        <dbReference type="Proteomes" id="UP001235939"/>
    </source>
</evidence>
<dbReference type="PANTHER" id="PTHR10026">
    <property type="entry name" value="CYCLIN"/>
    <property type="match status" value="1"/>
</dbReference>
<name>A0ABY6KE44_9ARAC</name>
<organism evidence="2 3">
    <name type="scientific">Cordylochernes scorpioides</name>
    <dbReference type="NCBI Taxonomy" id="51811"/>
    <lineage>
        <taxon>Eukaryota</taxon>
        <taxon>Metazoa</taxon>
        <taxon>Ecdysozoa</taxon>
        <taxon>Arthropoda</taxon>
        <taxon>Chelicerata</taxon>
        <taxon>Arachnida</taxon>
        <taxon>Pseudoscorpiones</taxon>
        <taxon>Cheliferoidea</taxon>
        <taxon>Chernetidae</taxon>
        <taxon>Cordylochernes</taxon>
    </lineage>
</organism>
<gene>
    <name evidence="2" type="ORF">LAZ67_4002562</name>
</gene>
<dbReference type="EMBL" id="CP092866">
    <property type="protein sequence ID" value="UYV66684.1"/>
    <property type="molecule type" value="Genomic_DNA"/>
</dbReference>